<evidence type="ECO:0000313" key="3">
    <source>
        <dbReference type="Proteomes" id="UP000188388"/>
    </source>
</evidence>
<accession>A0A1R3VJN4</accession>
<protein>
    <submittedName>
        <fullName evidence="2">Uncharacterized protein</fullName>
    </submittedName>
</protein>
<gene>
    <name evidence="2" type="ORF">BQ8794_50753</name>
</gene>
<keyword evidence="3" id="KW-1185">Reference proteome</keyword>
<dbReference type="EMBL" id="FTPD01000045">
    <property type="protein sequence ID" value="SIT58651.1"/>
    <property type="molecule type" value="Genomic_DNA"/>
</dbReference>
<evidence type="ECO:0000256" key="1">
    <source>
        <dbReference type="SAM" id="MobiDB-lite"/>
    </source>
</evidence>
<name>A0A1R3VJN4_9HYPH</name>
<reference evidence="3" key="1">
    <citation type="submission" date="2017-01" db="EMBL/GenBank/DDBJ databases">
        <authorList>
            <person name="Brunel B."/>
        </authorList>
    </citation>
    <scope>NUCLEOTIDE SEQUENCE [LARGE SCALE GENOMIC DNA]</scope>
</reference>
<sequence>MLVTVARKVADLALDHLNQSEAAKRPPNTRRSATDGMTHPFACMSESGQDSRQRRRRGSQQGAW</sequence>
<organism evidence="2 3">
    <name type="scientific">Mesorhizobium prunaredense</name>
    <dbReference type="NCBI Taxonomy" id="1631249"/>
    <lineage>
        <taxon>Bacteria</taxon>
        <taxon>Pseudomonadati</taxon>
        <taxon>Pseudomonadota</taxon>
        <taxon>Alphaproteobacteria</taxon>
        <taxon>Hyphomicrobiales</taxon>
        <taxon>Phyllobacteriaceae</taxon>
        <taxon>Mesorhizobium</taxon>
    </lineage>
</organism>
<dbReference type="AlphaFoldDB" id="A0A1R3VJN4"/>
<feature type="region of interest" description="Disordered" evidence="1">
    <location>
        <begin position="17"/>
        <end position="64"/>
    </location>
</feature>
<proteinExistence type="predicted"/>
<dbReference type="STRING" id="1631249.BQ8794_50753"/>
<dbReference type="Proteomes" id="UP000188388">
    <property type="component" value="Unassembled WGS sequence"/>
</dbReference>
<evidence type="ECO:0000313" key="2">
    <source>
        <dbReference type="EMBL" id="SIT58651.1"/>
    </source>
</evidence>